<dbReference type="Proteomes" id="UP001499993">
    <property type="component" value="Unassembled WGS sequence"/>
</dbReference>
<dbReference type="InterPro" id="IPR017941">
    <property type="entry name" value="Rieske_2Fe-2S"/>
</dbReference>
<feature type="domain" description="Rieske" evidence="5">
    <location>
        <begin position="2"/>
        <end position="96"/>
    </location>
</feature>
<keyword evidence="4" id="KW-0411">Iron-sulfur</keyword>
<keyword evidence="2" id="KW-0479">Metal-binding</keyword>
<reference evidence="7" key="1">
    <citation type="journal article" date="2019" name="Int. J. Syst. Evol. Microbiol.">
        <title>The Global Catalogue of Microorganisms (GCM) 10K type strain sequencing project: providing services to taxonomists for standard genome sequencing and annotation.</title>
        <authorList>
            <consortium name="The Broad Institute Genomics Platform"/>
            <consortium name="The Broad Institute Genome Sequencing Center for Infectious Disease"/>
            <person name="Wu L."/>
            <person name="Ma J."/>
        </authorList>
    </citation>
    <scope>NUCLEOTIDE SEQUENCE [LARGE SCALE GENOMIC DNA]</scope>
    <source>
        <strain evidence="7">JCM 18123</strain>
    </source>
</reference>
<evidence type="ECO:0000256" key="3">
    <source>
        <dbReference type="ARBA" id="ARBA00023004"/>
    </source>
</evidence>
<keyword evidence="7" id="KW-1185">Reference proteome</keyword>
<keyword evidence="6" id="KW-0560">Oxidoreductase</keyword>
<keyword evidence="6" id="KW-0223">Dioxygenase</keyword>
<evidence type="ECO:0000256" key="2">
    <source>
        <dbReference type="ARBA" id="ARBA00022723"/>
    </source>
</evidence>
<dbReference type="InterPro" id="IPR036922">
    <property type="entry name" value="Rieske_2Fe-2S_sf"/>
</dbReference>
<dbReference type="NCBIfam" id="NF007422">
    <property type="entry name" value="PRK09965.1"/>
    <property type="match status" value="1"/>
</dbReference>
<accession>A0ABP9GFN0</accession>
<dbReference type="PROSITE" id="PS51296">
    <property type="entry name" value="RIESKE"/>
    <property type="match status" value="1"/>
</dbReference>
<dbReference type="GO" id="GO:0051213">
    <property type="term" value="F:dioxygenase activity"/>
    <property type="evidence" value="ECO:0007669"/>
    <property type="project" value="UniProtKB-KW"/>
</dbReference>
<evidence type="ECO:0000313" key="6">
    <source>
        <dbReference type="EMBL" id="GAA4941585.1"/>
    </source>
</evidence>
<evidence type="ECO:0000259" key="5">
    <source>
        <dbReference type="PROSITE" id="PS51296"/>
    </source>
</evidence>
<dbReference type="Pfam" id="PF00355">
    <property type="entry name" value="Rieske"/>
    <property type="match status" value="1"/>
</dbReference>
<protein>
    <submittedName>
        <fullName evidence="6">Bifunctional 3-phenylpropionate/cinnamic acid dioxygenase ferredoxin subunit</fullName>
    </submittedName>
</protein>
<dbReference type="EMBL" id="BAABIK010000012">
    <property type="protein sequence ID" value="GAA4941585.1"/>
    <property type="molecule type" value="Genomic_DNA"/>
</dbReference>
<evidence type="ECO:0000313" key="7">
    <source>
        <dbReference type="Proteomes" id="UP001499993"/>
    </source>
</evidence>
<dbReference type="RefSeq" id="WP_345556680.1">
    <property type="nucleotide sequence ID" value="NZ_BAABIK010000012.1"/>
</dbReference>
<organism evidence="6 7">
    <name type="scientific">Streptomonospora halophila</name>
    <dbReference type="NCBI Taxonomy" id="427369"/>
    <lineage>
        <taxon>Bacteria</taxon>
        <taxon>Bacillati</taxon>
        <taxon>Actinomycetota</taxon>
        <taxon>Actinomycetes</taxon>
        <taxon>Streptosporangiales</taxon>
        <taxon>Nocardiopsidaceae</taxon>
        <taxon>Streptomonospora</taxon>
    </lineage>
</organism>
<dbReference type="Gene3D" id="2.102.10.10">
    <property type="entry name" value="Rieske [2Fe-2S] iron-sulphur domain"/>
    <property type="match status" value="1"/>
</dbReference>
<dbReference type="PANTHER" id="PTHR21496:SF23">
    <property type="entry name" value="3-PHENYLPROPIONATE_CINNAMIC ACID DIOXYGENASE FERREDOXIN SUBUNIT"/>
    <property type="match status" value="1"/>
</dbReference>
<keyword evidence="3" id="KW-0408">Iron</keyword>
<dbReference type="PANTHER" id="PTHR21496">
    <property type="entry name" value="FERREDOXIN-RELATED"/>
    <property type="match status" value="1"/>
</dbReference>
<evidence type="ECO:0000256" key="4">
    <source>
        <dbReference type="ARBA" id="ARBA00023014"/>
    </source>
</evidence>
<proteinExistence type="predicted"/>
<keyword evidence="1" id="KW-0001">2Fe-2S</keyword>
<dbReference type="SUPFAM" id="SSF50022">
    <property type="entry name" value="ISP domain"/>
    <property type="match status" value="1"/>
</dbReference>
<dbReference type="CDD" id="cd03528">
    <property type="entry name" value="Rieske_RO_ferredoxin"/>
    <property type="match status" value="1"/>
</dbReference>
<evidence type="ECO:0000256" key="1">
    <source>
        <dbReference type="ARBA" id="ARBA00022714"/>
    </source>
</evidence>
<name>A0ABP9GFN0_9ACTN</name>
<gene>
    <name evidence="6" type="ORF">GCM10023224_24520</name>
</gene>
<comment type="caution">
    <text evidence="6">The sequence shown here is derived from an EMBL/GenBank/DDBJ whole genome shotgun (WGS) entry which is preliminary data.</text>
</comment>
<sequence>MIYACHLNDLPQGESLRVMAYVPIALFNADGEIYAVDDTCTHQNASLSEGWLEGCHVECPLHEAAFDLRTGQPSCLPAKHPVRTYEVTVAEDGGVYVHAAAAEPAAAPAAERVVEGAA</sequence>